<evidence type="ECO:0000313" key="3">
    <source>
        <dbReference type="Proteomes" id="UP001501867"/>
    </source>
</evidence>
<dbReference type="EMBL" id="BAAABV010000015">
    <property type="protein sequence ID" value="GAA0290410.1"/>
    <property type="molecule type" value="Genomic_DNA"/>
</dbReference>
<keyword evidence="3" id="KW-1185">Reference proteome</keyword>
<feature type="transmembrane region" description="Helical" evidence="1">
    <location>
        <begin position="56"/>
        <end position="72"/>
    </location>
</feature>
<reference evidence="2 3" key="1">
    <citation type="journal article" date="2019" name="Int. J. Syst. Evol. Microbiol.">
        <title>The Global Catalogue of Microorganisms (GCM) 10K type strain sequencing project: providing services to taxonomists for standard genome sequencing and annotation.</title>
        <authorList>
            <consortium name="The Broad Institute Genomics Platform"/>
            <consortium name="The Broad Institute Genome Sequencing Center for Infectious Disease"/>
            <person name="Wu L."/>
            <person name="Ma J."/>
        </authorList>
    </citation>
    <scope>NUCLEOTIDE SEQUENCE [LARGE SCALE GENOMIC DNA]</scope>
    <source>
        <strain evidence="2 3">JCM 4505</strain>
    </source>
</reference>
<proteinExistence type="predicted"/>
<feature type="transmembrane region" description="Helical" evidence="1">
    <location>
        <begin position="88"/>
        <end position="112"/>
    </location>
</feature>
<evidence type="ECO:0000256" key="1">
    <source>
        <dbReference type="SAM" id="Phobius"/>
    </source>
</evidence>
<evidence type="ECO:0000313" key="2">
    <source>
        <dbReference type="EMBL" id="GAA0290410.1"/>
    </source>
</evidence>
<name>A0ABN0VE81_9ACTN</name>
<keyword evidence="1" id="KW-0472">Membrane</keyword>
<dbReference type="RefSeq" id="WP_344158684.1">
    <property type="nucleotide sequence ID" value="NZ_BAAABV010000015.1"/>
</dbReference>
<dbReference type="Proteomes" id="UP001501867">
    <property type="component" value="Unassembled WGS sequence"/>
</dbReference>
<feature type="transmembrane region" description="Helical" evidence="1">
    <location>
        <begin position="118"/>
        <end position="136"/>
    </location>
</feature>
<comment type="caution">
    <text evidence="2">The sequence shown here is derived from an EMBL/GenBank/DDBJ whole genome shotgun (WGS) entry which is preliminary data.</text>
</comment>
<accession>A0ABN0VE81</accession>
<keyword evidence="1" id="KW-1133">Transmembrane helix</keyword>
<gene>
    <name evidence="2" type="ORF">GCM10010302_31190</name>
</gene>
<organism evidence="2 3">
    <name type="scientific">Streptomyces polychromogenes</name>
    <dbReference type="NCBI Taxonomy" id="67342"/>
    <lineage>
        <taxon>Bacteria</taxon>
        <taxon>Bacillati</taxon>
        <taxon>Actinomycetota</taxon>
        <taxon>Actinomycetes</taxon>
        <taxon>Kitasatosporales</taxon>
        <taxon>Streptomycetaceae</taxon>
        <taxon>Streptomyces</taxon>
    </lineage>
</organism>
<keyword evidence="1" id="KW-0812">Transmembrane</keyword>
<protein>
    <submittedName>
        <fullName evidence="2">Uncharacterized protein</fullName>
    </submittedName>
</protein>
<feature type="transmembrane region" description="Helical" evidence="1">
    <location>
        <begin position="33"/>
        <end position="50"/>
    </location>
</feature>
<sequence>MTPHDAQTALNAIQHRQEQTYDAYMRHAYSRPYLIVSALGLFAVCSSFDLPNPWNTAAVLGGNALALGGLYVHQRRAAVRRKLAAPEALFYAVAGMALLAFFWAMAITAYFLGLPARHTLAAAATALVAVGASYALRPFAENVIRRKGHG</sequence>